<dbReference type="KEGG" id="fki:FK004_09945"/>
<dbReference type="AlphaFoldDB" id="A0A2S1LP68"/>
<evidence type="ECO:0000313" key="2">
    <source>
        <dbReference type="Proteomes" id="UP000244677"/>
    </source>
</evidence>
<dbReference type="Proteomes" id="UP000244677">
    <property type="component" value="Chromosome"/>
</dbReference>
<dbReference type="EMBL" id="CP020919">
    <property type="protein sequence ID" value="AWG25534.1"/>
    <property type="molecule type" value="Genomic_DNA"/>
</dbReference>
<proteinExistence type="predicted"/>
<name>A0A2S1LP68_9FLAO</name>
<sequence length="95" mass="10889">MRRYLELSFFAFISPNSKANLSPQKLHTAYEEFVEVIFGDSETECNITCYYNRLIYTRVELESIQANLQIGSKKNALIGPYLSKAVAIIDAQLNY</sequence>
<keyword evidence="2" id="KW-1185">Reference proteome</keyword>
<accession>A0A2S1LP68</accession>
<dbReference type="RefSeq" id="WP_108737120.1">
    <property type="nucleotide sequence ID" value="NZ_CP020919.1"/>
</dbReference>
<gene>
    <name evidence="1" type="ORF">FK004_09945</name>
</gene>
<reference evidence="1 2" key="1">
    <citation type="submission" date="2017-04" db="EMBL/GenBank/DDBJ databases">
        <title>Complete genome sequence of Flavobacterium kingsejong AJ004.</title>
        <authorList>
            <person name="Lee P.C."/>
        </authorList>
    </citation>
    <scope>NUCLEOTIDE SEQUENCE [LARGE SCALE GENOMIC DNA]</scope>
    <source>
        <strain evidence="1 2">AJ004</strain>
    </source>
</reference>
<organism evidence="1 2">
    <name type="scientific">Flavobacterium kingsejongi</name>
    <dbReference type="NCBI Taxonomy" id="1678728"/>
    <lineage>
        <taxon>Bacteria</taxon>
        <taxon>Pseudomonadati</taxon>
        <taxon>Bacteroidota</taxon>
        <taxon>Flavobacteriia</taxon>
        <taxon>Flavobacteriales</taxon>
        <taxon>Flavobacteriaceae</taxon>
        <taxon>Flavobacterium</taxon>
    </lineage>
</organism>
<protein>
    <submittedName>
        <fullName evidence="1">Uncharacterized protein</fullName>
    </submittedName>
</protein>
<dbReference type="OrthoDB" id="1028590at2"/>
<evidence type="ECO:0000313" key="1">
    <source>
        <dbReference type="EMBL" id="AWG25534.1"/>
    </source>
</evidence>